<feature type="region of interest" description="Disordered" evidence="3">
    <location>
        <begin position="1"/>
        <end position="48"/>
    </location>
</feature>
<sequence length="1045" mass="115258">MPEASGQARSGEASAKTYTFQEKDNGTAAPARSDHKAAATDSTRTTALKARKRTKTGCLTCRKRRIKCGEEHPTCKNCVKSKRECEGYIPRVIFKDPLSAFRPSQQGIAARTQEPPPYDGTAGIYGGIPSASADTPISTHFQSYGEHNAYGSLSAGNGPTSATSGEYYGIAGYAYGGLPSSANELAFAQQYPLQADYTQGPAQHSIKTEKFDPTSYPARPSFHHQTTGESDSGIEMGLPDFPSRWSNGSDSSIIPPAEFAPVFPESPNETFFGHYHRNTNRVEPPGSAFVDRKPSITSQPLSGYPRSVNGTNQEAFNRQVQSQNQHYGFPAQTNWVDEPEDELYDVESDEEDSSMKPHIGDTPSHNLGPLIAMSANQDSGGLRSMTGFLNEPNILATYHPSWSVSPLMDPRIARVFCHFITATAPTLAVCERHPSNPAIIFSGVPVPKSQRSLWSYILPMMALRHQGLLHAMLALASLHISKLQQSSPTPSLKHYHYALRRIGKALVNKEKRRDVATLAATLLLGFYEVTTAEHNKWNSHLSGARELITEIDFAGMAKRIETQRCRQEEAESRYQQHNSLNSGYGQLYTRRLSDDFPSKYDRQLDENLISTIMGWQTSYNQYGQIIDDEEPAIKSEAPLTPKEIEVFEVQCDLFWWYAKQDMYQSILSGNRLLLSYDRWSQCPPRAPIGRLGAVYGSLDHLLLLLGRMANFAGNDRPRKLRVHREREKAAQQQSAGSRAGVSAASSQQAPPQTPSNQQAPPMYGYMPNPGQIRVPRGFDQAQADRLYTAPVPSEDKCLETATREAEAEWTNVVHAFDVFFESLGPNYAPLSPDHMTPMATPFGPALYYRSYPIACLLVMYYCGRIICERIKPSMPSAAMAAVGMAAPTTAKYANTIGRICAGIQPVDSSISINPHHGAALMDSCMGLFHAGVQYRDAAQRGWTITKLRDVARLTGWQTSALIAAGCETAWLKAAEAGRGPPYTRTMNKSAKDDRVAGKGTDPKAYEQPPKDNNDRRFITVNAGTRVYWAIGLLGVEEDMKNMSLT</sequence>
<dbReference type="CDD" id="cd00067">
    <property type="entry name" value="GAL4"/>
    <property type="match status" value="1"/>
</dbReference>
<dbReference type="AlphaFoldDB" id="A0A1Z1C4Q7"/>
<feature type="compositionally biased region" description="Basic and acidic residues" evidence="3">
    <location>
        <begin position="989"/>
        <end position="1016"/>
    </location>
</feature>
<dbReference type="InterPro" id="IPR001138">
    <property type="entry name" value="Zn2Cys6_DnaBD"/>
</dbReference>
<evidence type="ECO:0000313" key="6">
    <source>
        <dbReference type="EMBL" id="AUW30713.1"/>
    </source>
</evidence>
<evidence type="ECO:0000256" key="2">
    <source>
        <dbReference type="ARBA" id="ARBA00023242"/>
    </source>
</evidence>
<dbReference type="PROSITE" id="PS00463">
    <property type="entry name" value="ZN2_CY6_FUNGAL_1"/>
    <property type="match status" value="1"/>
</dbReference>
<dbReference type="PROSITE" id="PS50048">
    <property type="entry name" value="ZN2_CY6_FUNGAL_2"/>
    <property type="match status" value="1"/>
</dbReference>
<feature type="region of interest" description="Disordered" evidence="3">
    <location>
        <begin position="720"/>
        <end position="766"/>
    </location>
</feature>
<feature type="domain" description="Zn(2)-C6 fungal-type" evidence="4">
    <location>
        <begin position="57"/>
        <end position="85"/>
    </location>
</feature>
<dbReference type="SUPFAM" id="SSF57701">
    <property type="entry name" value="Zn2/Cys6 DNA-binding domain"/>
    <property type="match status" value="1"/>
</dbReference>
<dbReference type="EMBL" id="KX264278">
    <property type="protein sequence ID" value="ANM86588.1"/>
    <property type="molecule type" value="Genomic_DNA"/>
</dbReference>
<dbReference type="SMART" id="SM00066">
    <property type="entry name" value="GAL4"/>
    <property type="match status" value="1"/>
</dbReference>
<dbReference type="Gene3D" id="4.10.240.10">
    <property type="entry name" value="Zn(2)-C6 fungal-type DNA-binding domain"/>
    <property type="match status" value="1"/>
</dbReference>
<dbReference type="InterPro" id="IPR036864">
    <property type="entry name" value="Zn2-C6_fun-type_DNA-bd_sf"/>
</dbReference>
<dbReference type="PANTHER" id="PTHR37534:SF23">
    <property type="entry name" value="ZN(II)2CYS6 TRANSCRIPTION FACTOR (EUROFUNG)"/>
    <property type="match status" value="1"/>
</dbReference>
<protein>
    <submittedName>
        <fullName evidence="5">C6 finger domain protein</fullName>
    </submittedName>
    <submittedName>
        <fullName evidence="6">Putative transcription factor</fullName>
    </submittedName>
</protein>
<dbReference type="Pfam" id="PF00172">
    <property type="entry name" value="Zn_clus"/>
    <property type="match status" value="1"/>
</dbReference>
<dbReference type="GO" id="GO:0005634">
    <property type="term" value="C:nucleus"/>
    <property type="evidence" value="ECO:0007669"/>
    <property type="project" value="UniProtKB-SubCell"/>
</dbReference>
<feature type="region of interest" description="Disordered" evidence="3">
    <location>
        <begin position="283"/>
        <end position="306"/>
    </location>
</feature>
<reference evidence="6" key="2">
    <citation type="submission" date="2017-12" db="EMBL/GenBank/DDBJ databases">
        <title>Genome Sequencing Reveals a Rich Biosynthetic Potential.</title>
        <authorList>
            <person name="Bertrand R.L."/>
            <person name="Abdel-Hameed M.E."/>
            <person name="Sorensen J.L."/>
        </authorList>
    </citation>
    <scope>NUCLEOTIDE SEQUENCE</scope>
</reference>
<accession>A0A1Z1C4Q7</accession>
<organism evidence="5">
    <name type="scientific">Cladonia uncialis subsp. uncialis</name>
    <dbReference type="NCBI Taxonomy" id="180999"/>
    <lineage>
        <taxon>Eukaryota</taxon>
        <taxon>Fungi</taxon>
        <taxon>Dikarya</taxon>
        <taxon>Ascomycota</taxon>
        <taxon>Pezizomycotina</taxon>
        <taxon>Lecanoromycetes</taxon>
        <taxon>OSLEUM clade</taxon>
        <taxon>Lecanoromycetidae</taxon>
        <taxon>Lecanorales</taxon>
        <taxon>Lecanorineae</taxon>
        <taxon>Cladoniaceae</taxon>
        <taxon>Cladonia</taxon>
    </lineage>
</organism>
<feature type="region of interest" description="Disordered" evidence="3">
    <location>
        <begin position="981"/>
        <end position="1016"/>
    </location>
</feature>
<dbReference type="InterPro" id="IPR021858">
    <property type="entry name" value="Fun_TF"/>
</dbReference>
<dbReference type="GO" id="GO:0000976">
    <property type="term" value="F:transcription cis-regulatory region binding"/>
    <property type="evidence" value="ECO:0007669"/>
    <property type="project" value="TreeGrafter"/>
</dbReference>
<reference evidence="5" key="1">
    <citation type="submission" date="2016-05" db="EMBL/GenBank/DDBJ databases">
        <title>Lichen genome sequencing reveals its rich biosynthetic potential.</title>
        <authorList>
            <person name="Bertrand R.L."/>
            <person name="Abdel-Hameed M."/>
            <person name="Sorensen J.L."/>
        </authorList>
    </citation>
    <scope>NUCLEOTIDE SEQUENCE</scope>
</reference>
<evidence type="ECO:0000313" key="5">
    <source>
        <dbReference type="EMBL" id="ANM86588.1"/>
    </source>
</evidence>
<dbReference type="Pfam" id="PF11951">
    <property type="entry name" value="Fungal_trans_2"/>
    <property type="match status" value="1"/>
</dbReference>
<evidence type="ECO:0000256" key="1">
    <source>
        <dbReference type="ARBA" id="ARBA00004123"/>
    </source>
</evidence>
<keyword evidence="2" id="KW-0539">Nucleus</keyword>
<evidence type="ECO:0000256" key="3">
    <source>
        <dbReference type="SAM" id="MobiDB-lite"/>
    </source>
</evidence>
<dbReference type="GO" id="GO:0008270">
    <property type="term" value="F:zinc ion binding"/>
    <property type="evidence" value="ECO:0007669"/>
    <property type="project" value="InterPro"/>
</dbReference>
<dbReference type="PANTHER" id="PTHR37534">
    <property type="entry name" value="TRANSCRIPTIONAL ACTIVATOR PROTEIN UGA3"/>
    <property type="match status" value="1"/>
</dbReference>
<comment type="subcellular location">
    <subcellularLocation>
        <location evidence="1">Nucleus</location>
    </subcellularLocation>
</comment>
<evidence type="ECO:0000259" key="4">
    <source>
        <dbReference type="PROSITE" id="PS50048"/>
    </source>
</evidence>
<dbReference type="GO" id="GO:0045944">
    <property type="term" value="P:positive regulation of transcription by RNA polymerase II"/>
    <property type="evidence" value="ECO:0007669"/>
    <property type="project" value="TreeGrafter"/>
</dbReference>
<dbReference type="GO" id="GO:0000981">
    <property type="term" value="F:DNA-binding transcription factor activity, RNA polymerase II-specific"/>
    <property type="evidence" value="ECO:0007669"/>
    <property type="project" value="InterPro"/>
</dbReference>
<proteinExistence type="predicted"/>
<feature type="compositionally biased region" description="Low complexity" evidence="3">
    <location>
        <begin position="730"/>
        <end position="761"/>
    </location>
</feature>
<dbReference type="EMBL" id="MG777470">
    <property type="protein sequence ID" value="AUW30713.1"/>
    <property type="molecule type" value="Genomic_DNA"/>
</dbReference>
<name>A0A1Z1C4Q7_CLAUC</name>